<feature type="compositionally biased region" description="Polar residues" evidence="1">
    <location>
        <begin position="124"/>
        <end position="137"/>
    </location>
</feature>
<dbReference type="EMBL" id="KL142376">
    <property type="protein sequence ID" value="KDR77437.1"/>
    <property type="molecule type" value="Genomic_DNA"/>
</dbReference>
<keyword evidence="3" id="KW-1185">Reference proteome</keyword>
<sequence>MPRLNLLNLLTDNLQYLPTVVFHKIKGGYEVTEALAAEGACSASHLSLSDPAKRVLHSLNFPALVSSHRKLQGPGSHQRPTTKRRVLPCDPDNEKCGKKLERLKLKQEIDESEAALRKPKTDISRTASQSPPNVSAN</sequence>
<evidence type="ECO:0000313" key="3">
    <source>
        <dbReference type="Proteomes" id="UP000027222"/>
    </source>
</evidence>
<protein>
    <submittedName>
        <fullName evidence="2">Uncharacterized protein</fullName>
    </submittedName>
</protein>
<evidence type="ECO:0000256" key="1">
    <source>
        <dbReference type="SAM" id="MobiDB-lite"/>
    </source>
</evidence>
<accession>A0A067T560</accession>
<gene>
    <name evidence="2" type="ORF">GALMADRAFT_138548</name>
</gene>
<proteinExistence type="predicted"/>
<name>A0A067T560_GALM3</name>
<dbReference type="AlphaFoldDB" id="A0A067T560"/>
<feature type="region of interest" description="Disordered" evidence="1">
    <location>
        <begin position="66"/>
        <end position="93"/>
    </location>
</feature>
<reference evidence="3" key="1">
    <citation type="journal article" date="2014" name="Proc. Natl. Acad. Sci. U.S.A.">
        <title>Extensive sampling of basidiomycete genomes demonstrates inadequacy of the white-rot/brown-rot paradigm for wood decay fungi.</title>
        <authorList>
            <person name="Riley R."/>
            <person name="Salamov A.A."/>
            <person name="Brown D.W."/>
            <person name="Nagy L.G."/>
            <person name="Floudas D."/>
            <person name="Held B.W."/>
            <person name="Levasseur A."/>
            <person name="Lombard V."/>
            <person name="Morin E."/>
            <person name="Otillar R."/>
            <person name="Lindquist E.A."/>
            <person name="Sun H."/>
            <person name="LaButti K.M."/>
            <person name="Schmutz J."/>
            <person name="Jabbour D."/>
            <person name="Luo H."/>
            <person name="Baker S.E."/>
            <person name="Pisabarro A.G."/>
            <person name="Walton J.D."/>
            <person name="Blanchette R.A."/>
            <person name="Henrissat B."/>
            <person name="Martin F."/>
            <person name="Cullen D."/>
            <person name="Hibbett D.S."/>
            <person name="Grigoriev I.V."/>
        </authorList>
    </citation>
    <scope>NUCLEOTIDE SEQUENCE [LARGE SCALE GENOMIC DNA]</scope>
    <source>
        <strain evidence="3">CBS 339.88</strain>
    </source>
</reference>
<dbReference type="HOGENOM" id="CLU_1865242_0_0_1"/>
<feature type="compositionally biased region" description="Basic and acidic residues" evidence="1">
    <location>
        <begin position="110"/>
        <end position="123"/>
    </location>
</feature>
<dbReference type="Proteomes" id="UP000027222">
    <property type="component" value="Unassembled WGS sequence"/>
</dbReference>
<feature type="region of interest" description="Disordered" evidence="1">
    <location>
        <begin position="110"/>
        <end position="137"/>
    </location>
</feature>
<organism evidence="2 3">
    <name type="scientific">Galerina marginata (strain CBS 339.88)</name>
    <dbReference type="NCBI Taxonomy" id="685588"/>
    <lineage>
        <taxon>Eukaryota</taxon>
        <taxon>Fungi</taxon>
        <taxon>Dikarya</taxon>
        <taxon>Basidiomycota</taxon>
        <taxon>Agaricomycotina</taxon>
        <taxon>Agaricomycetes</taxon>
        <taxon>Agaricomycetidae</taxon>
        <taxon>Agaricales</taxon>
        <taxon>Agaricineae</taxon>
        <taxon>Strophariaceae</taxon>
        <taxon>Galerina</taxon>
    </lineage>
</organism>
<evidence type="ECO:0000313" key="2">
    <source>
        <dbReference type="EMBL" id="KDR77437.1"/>
    </source>
</evidence>